<gene>
    <name evidence="2" type="ORF">SAMN05661044_04657</name>
</gene>
<feature type="signal peptide" evidence="1">
    <location>
        <begin position="1"/>
        <end position="23"/>
    </location>
</feature>
<dbReference type="RefSeq" id="WP_093329611.1">
    <property type="nucleotide sequence ID" value="NZ_FOAF01000009.1"/>
</dbReference>
<accession>A0A1H7WUI2</accession>
<dbReference type="AlphaFoldDB" id="A0A1H7WUI2"/>
<proteinExistence type="predicted"/>
<dbReference type="InterPro" id="IPR029062">
    <property type="entry name" value="Class_I_gatase-like"/>
</dbReference>
<evidence type="ECO:0000313" key="2">
    <source>
        <dbReference type="EMBL" id="SEM24547.1"/>
    </source>
</evidence>
<evidence type="ECO:0000313" key="3">
    <source>
        <dbReference type="Proteomes" id="UP000199421"/>
    </source>
</evidence>
<feature type="chain" id="PRO_5011703228" description="DUF4350 domain-containing protein" evidence="1">
    <location>
        <begin position="24"/>
        <end position="295"/>
    </location>
</feature>
<evidence type="ECO:0000256" key="1">
    <source>
        <dbReference type="SAM" id="SignalP"/>
    </source>
</evidence>
<dbReference type="STRING" id="407022.SAMN05661044_04657"/>
<dbReference type="SUPFAM" id="SSF52317">
    <property type="entry name" value="Class I glutamine amidotransferase-like"/>
    <property type="match status" value="1"/>
</dbReference>
<dbReference type="Proteomes" id="UP000199421">
    <property type="component" value="Unassembled WGS sequence"/>
</dbReference>
<dbReference type="OrthoDB" id="6397329at2"/>
<reference evidence="3" key="1">
    <citation type="submission" date="2016-10" db="EMBL/GenBank/DDBJ databases">
        <authorList>
            <person name="Varghese N."/>
            <person name="Submissions S."/>
        </authorList>
    </citation>
    <scope>NUCLEOTIDE SEQUENCE [LARGE SCALE GENOMIC DNA]</scope>
    <source>
        <strain evidence="3">DSM 18733</strain>
    </source>
</reference>
<organism evidence="2 3">
    <name type="scientific">Olivibacter domesticus</name>
    <name type="common">Pseudosphingobacterium domesticum</name>
    <dbReference type="NCBI Taxonomy" id="407022"/>
    <lineage>
        <taxon>Bacteria</taxon>
        <taxon>Pseudomonadati</taxon>
        <taxon>Bacteroidota</taxon>
        <taxon>Sphingobacteriia</taxon>
        <taxon>Sphingobacteriales</taxon>
        <taxon>Sphingobacteriaceae</taxon>
        <taxon>Olivibacter</taxon>
    </lineage>
</organism>
<keyword evidence="3" id="KW-1185">Reference proteome</keyword>
<dbReference type="EMBL" id="FOAF01000009">
    <property type="protein sequence ID" value="SEM24547.1"/>
    <property type="molecule type" value="Genomic_DNA"/>
</dbReference>
<evidence type="ECO:0008006" key="4">
    <source>
        <dbReference type="Google" id="ProtNLM"/>
    </source>
</evidence>
<protein>
    <recommendedName>
        <fullName evidence="4">DUF4350 domain-containing protein</fullName>
    </recommendedName>
</protein>
<name>A0A1H7WUI2_OLID1</name>
<keyword evidence="1" id="KW-0732">Signal</keyword>
<sequence>MNNRIFKSILLIWLLIPISQLSAQSVADPGFRFETERPRYKNGEGSLVLYDEGHNNPFTLKGQYAAFAQVLEADGYRLETNSQTITAESLMGARVFVTANALHDLDNWGAQAASAYTDEEVETLYDWVHQHGGSLFLITDQMPAAGSASKLAARFGFKLINGFAQRKDGQTEIFSRSRGNLTANPVTDAAGFAIDSIRFWTGTGFVPPSEAIIVSSLGEDYEVSLASDGSKISGKGLVNGAILPCGRGRVCLMADAGSFYALLRGIKSEKRGMNHPDATENAQFLLNILHWLDER</sequence>